<gene>
    <name evidence="1" type="ORF">LCGC14_0442350</name>
</gene>
<evidence type="ECO:0000313" key="1">
    <source>
        <dbReference type="EMBL" id="KKN69375.1"/>
    </source>
</evidence>
<accession>A0A0F9SK46</accession>
<comment type="caution">
    <text evidence="1">The sequence shown here is derived from an EMBL/GenBank/DDBJ whole genome shotgun (WGS) entry which is preliminary data.</text>
</comment>
<organism evidence="1">
    <name type="scientific">marine sediment metagenome</name>
    <dbReference type="NCBI Taxonomy" id="412755"/>
    <lineage>
        <taxon>unclassified sequences</taxon>
        <taxon>metagenomes</taxon>
        <taxon>ecological metagenomes</taxon>
    </lineage>
</organism>
<name>A0A0F9SK46_9ZZZZ</name>
<reference evidence="1" key="1">
    <citation type="journal article" date="2015" name="Nature">
        <title>Complex archaea that bridge the gap between prokaryotes and eukaryotes.</title>
        <authorList>
            <person name="Spang A."/>
            <person name="Saw J.H."/>
            <person name="Jorgensen S.L."/>
            <person name="Zaremba-Niedzwiedzka K."/>
            <person name="Martijn J."/>
            <person name="Lind A.E."/>
            <person name="van Eijk R."/>
            <person name="Schleper C."/>
            <person name="Guy L."/>
            <person name="Ettema T.J."/>
        </authorList>
    </citation>
    <scope>NUCLEOTIDE SEQUENCE</scope>
</reference>
<protein>
    <submittedName>
        <fullName evidence="1">Uncharacterized protein</fullName>
    </submittedName>
</protein>
<proteinExistence type="predicted"/>
<sequence length="76" mass="8505">MGSDIVRVEIHKNLKEVLENLRVSIATDMKLQFGLDEISVPRTLSSQILAAKHRGQKEINIKIRKTGVGRGVLELL</sequence>
<dbReference type="AlphaFoldDB" id="A0A0F9SK46"/>
<dbReference type="EMBL" id="LAZR01000428">
    <property type="protein sequence ID" value="KKN69375.1"/>
    <property type="molecule type" value="Genomic_DNA"/>
</dbReference>